<feature type="compositionally biased region" description="Basic residues" evidence="9">
    <location>
        <begin position="266"/>
        <end position="286"/>
    </location>
</feature>
<comment type="cofactor">
    <cofactor evidence="1">
        <name>[4Fe-4S] cluster</name>
        <dbReference type="ChEBI" id="CHEBI:49883"/>
    </cofactor>
</comment>
<keyword evidence="7" id="KW-0238">DNA-binding</keyword>
<dbReference type="SUPFAM" id="SSF48150">
    <property type="entry name" value="DNA-glycosylase"/>
    <property type="match status" value="1"/>
</dbReference>
<keyword evidence="8" id="KW-0539">Nucleus</keyword>
<dbReference type="SMART" id="SM00525">
    <property type="entry name" value="FES"/>
    <property type="match status" value="1"/>
</dbReference>
<feature type="region of interest" description="Disordered" evidence="9">
    <location>
        <begin position="704"/>
        <end position="735"/>
    </location>
</feature>
<evidence type="ECO:0000256" key="2">
    <source>
        <dbReference type="ARBA" id="ARBA00004123"/>
    </source>
</evidence>
<dbReference type="Pfam" id="PF15628">
    <property type="entry name" value="RRM_DME"/>
    <property type="match status" value="1"/>
</dbReference>
<dbReference type="CDD" id="cd00056">
    <property type="entry name" value="ENDO3c"/>
    <property type="match status" value="1"/>
</dbReference>
<dbReference type="Gene3D" id="1.10.340.30">
    <property type="entry name" value="Hypothetical protein, domain 2"/>
    <property type="match status" value="1"/>
</dbReference>
<dbReference type="InterPro" id="IPR011257">
    <property type="entry name" value="DNA_glycosylase"/>
</dbReference>
<proteinExistence type="inferred from homology"/>
<evidence type="ECO:0000256" key="1">
    <source>
        <dbReference type="ARBA" id="ARBA00001966"/>
    </source>
</evidence>
<evidence type="ECO:0000313" key="12">
    <source>
        <dbReference type="RefSeq" id="XP_056699126.1"/>
    </source>
</evidence>
<comment type="subcellular location">
    <subcellularLocation>
        <location evidence="2">Nucleus</location>
    </subcellularLocation>
</comment>
<sequence length="1315" mass="148104">MVQQNNCWVPITPETPEKPRSSIVNFSYGTSTTRYEPGRNLPCTEFLAGPANGASVIEESMENLVGWANGASVIGASTENLAGWANDPTVIGASSENLAGWANFASVIGVTTESLVDLVNGASAIGASMADNFTGWANGGASVIGASTENLAGWANGGGSVIGASTENLAGWANGGGSVIGANQFEFQSDPSASIAQEPLLREEKKSKNKRQKVAMDLNKKPGEKRKFKYFWPKIDDSRAQTPKPKTPKQVTPKVKTPKQVTPKPKTPKTPKTPKPKTPKPVKKKVTKKDFDVSEILESILPETEEANISEILENVLPEASSCKRALNFKDISFVEDGGVKVVEKQSFNDLSCNGGNQNEKSEKDKSQRTLKVYRRRNNSKCLNECRKIGNNFLDRCKKKRKGRSNLITKGSRMMLLPMQLKIDRDSFDCIFSLLFSRMKFRKRKRSAKKLAPVSDVVKQPGDLHTISCCSPPDHINIPHLHKTSFERDEVLVNLDQGEIGSDRSLRLAICSVLQSKESETNSPCSTSESEKSKTKLAKEKPPKGPTKRQEKKKIRQEKKKIKSCLKKLKAWNGKSMEQIIDPLVEYFESLSFYEDLDSIERLSIMVKGENNLALVAQQPNKEADGTEKPFEETEEFCEEREILQAKMNRFYMVMTNLQGPKDFVKWNGSVLDSVVGVFLTQNVSDVLSSNAYMEVASRYPIKPQTNEDEDCGIDSDISSSQGSTGSTSCSTNGPIIEYPEEEVEEKEETKAREKEYDTALKDMIASLPNLPGPGKEKKGEDAEKFDWEPVRLYFLGKSTERSPDTQDSVDWEAVRKAPVKDIAKAIEQRGQHRIIAGKIQRTLNRLVDKHGTMDLEWLRQAPFEVAKAYLLSFYGLGMKSVECLRLLTLGHDAFPVDVNISRIAVRLGWIPLGTLPKDTPFHLLEKYPLEDAIQEYLWSRICNMERKKLYKIHYQLITFGKIFCTKKNPNCRACPFKNECKYYQSVVESTRMKHPRLTWTQNKEILRLKKGSKKNKNIQNPFDVKKESLFLASSSNSSPDMSISFPMLNRTFSQKRDCSPIIEFPASPKRVEEPELPEIEDSLLNNTNEADEEIIEVDIGTQEFKQTFKDQNEKESVTLPHSDDLSRALAIISQDDYIPLPKHINPIRLRTEHQVYELPHNHLLLKDFEPQRGGIPYLLAIWTTPDSDEKHGNTLESVKGTFLIPVRTAMKESFPLNGTYFQVNEVFADYQTSECPIDVPTSWIWMQQRRTLYCGYGTSSICKGLTTAEIQRCCWEGYVCTRAFDRKSRAPKPLSSRFHNRPQVKGKSQEEEEE</sequence>
<dbReference type="InterPro" id="IPR003651">
    <property type="entry name" value="Endonuclease3_FeS-loop_motif"/>
</dbReference>
<dbReference type="RefSeq" id="XP_056699126.1">
    <property type="nucleotide sequence ID" value="XM_056843148.1"/>
</dbReference>
<feature type="compositionally biased region" description="Low complexity" evidence="9">
    <location>
        <begin position="715"/>
        <end position="732"/>
    </location>
</feature>
<dbReference type="PANTHER" id="PTHR46213">
    <property type="entry name" value="TRANSCRIPTIONAL ACTIVATOR DEMETER"/>
    <property type="match status" value="1"/>
</dbReference>
<gene>
    <name evidence="12" type="primary">LOC110790172</name>
</gene>
<dbReference type="InterPro" id="IPR028925">
    <property type="entry name" value="RRM_DME"/>
</dbReference>
<evidence type="ECO:0000256" key="7">
    <source>
        <dbReference type="ARBA" id="ARBA00023125"/>
    </source>
</evidence>
<dbReference type="PANTHER" id="PTHR46213:SF13">
    <property type="entry name" value="DEMETER-LIKE PROTEIN 2-RELATED"/>
    <property type="match status" value="1"/>
</dbReference>
<evidence type="ECO:0000256" key="5">
    <source>
        <dbReference type="ARBA" id="ARBA00023004"/>
    </source>
</evidence>
<keyword evidence="4" id="KW-0479">Metal-binding</keyword>
<feature type="region of interest" description="Disordered" evidence="9">
    <location>
        <begin position="1290"/>
        <end position="1315"/>
    </location>
</feature>
<comment type="similarity">
    <text evidence="3">Belongs to the DNA glycosylase family. DEMETER subfamily.</text>
</comment>
<feature type="compositionally biased region" description="Low complexity" evidence="9">
    <location>
        <begin position="241"/>
        <end position="264"/>
    </location>
</feature>
<dbReference type="InterPro" id="IPR044811">
    <property type="entry name" value="DME/ROS1"/>
</dbReference>
<evidence type="ECO:0000256" key="6">
    <source>
        <dbReference type="ARBA" id="ARBA00023014"/>
    </source>
</evidence>
<dbReference type="InterPro" id="IPR023170">
    <property type="entry name" value="HhH_base_excis_C"/>
</dbReference>
<feature type="compositionally biased region" description="Basic and acidic residues" evidence="9">
    <location>
        <begin position="529"/>
        <end position="543"/>
    </location>
</feature>
<reference evidence="12" key="2">
    <citation type="submission" date="2025-08" db="UniProtKB">
        <authorList>
            <consortium name="RefSeq"/>
        </authorList>
    </citation>
    <scope>IDENTIFICATION</scope>
    <source>
        <tissue evidence="12">Leaf</tissue>
    </source>
</reference>
<keyword evidence="11" id="KW-1185">Reference proteome</keyword>
<name>A0ABM3RU43_SPIOL</name>
<keyword evidence="5" id="KW-0408">Iron</keyword>
<dbReference type="GeneID" id="110790172"/>
<keyword evidence="6" id="KW-0411">Iron-sulfur</keyword>
<reference evidence="11" key="1">
    <citation type="journal article" date="2021" name="Nat. Commun.">
        <title>Genomic analyses provide insights into spinach domestication and the genetic basis of agronomic traits.</title>
        <authorList>
            <person name="Cai X."/>
            <person name="Sun X."/>
            <person name="Xu C."/>
            <person name="Sun H."/>
            <person name="Wang X."/>
            <person name="Ge C."/>
            <person name="Zhang Z."/>
            <person name="Wang Q."/>
            <person name="Fei Z."/>
            <person name="Jiao C."/>
            <person name="Wang Q."/>
        </authorList>
    </citation>
    <scope>NUCLEOTIDE SEQUENCE [LARGE SCALE GENOMIC DNA]</scope>
    <source>
        <strain evidence="11">cv. Varoflay</strain>
    </source>
</reference>
<evidence type="ECO:0000256" key="9">
    <source>
        <dbReference type="SAM" id="MobiDB-lite"/>
    </source>
</evidence>
<dbReference type="Proteomes" id="UP000813463">
    <property type="component" value="Chromosome 4"/>
</dbReference>
<feature type="domain" description="Demeter RRM-fold" evidence="10">
    <location>
        <begin position="1201"/>
        <end position="1301"/>
    </location>
</feature>
<evidence type="ECO:0000256" key="4">
    <source>
        <dbReference type="ARBA" id="ARBA00022723"/>
    </source>
</evidence>
<evidence type="ECO:0000256" key="8">
    <source>
        <dbReference type="ARBA" id="ARBA00023242"/>
    </source>
</evidence>
<feature type="compositionally biased region" description="Basic residues" evidence="9">
    <location>
        <begin position="546"/>
        <end position="560"/>
    </location>
</feature>
<evidence type="ECO:0000313" key="11">
    <source>
        <dbReference type="Proteomes" id="UP000813463"/>
    </source>
</evidence>
<accession>A0ABM3RU43</accession>
<dbReference type="Gene3D" id="1.10.1670.10">
    <property type="entry name" value="Helix-hairpin-Helix base-excision DNA repair enzymes (C-terminal)"/>
    <property type="match status" value="1"/>
</dbReference>
<evidence type="ECO:0000256" key="3">
    <source>
        <dbReference type="ARBA" id="ARBA00005646"/>
    </source>
</evidence>
<organism evidence="11 12">
    <name type="scientific">Spinacia oleracea</name>
    <name type="common">Spinach</name>
    <dbReference type="NCBI Taxonomy" id="3562"/>
    <lineage>
        <taxon>Eukaryota</taxon>
        <taxon>Viridiplantae</taxon>
        <taxon>Streptophyta</taxon>
        <taxon>Embryophyta</taxon>
        <taxon>Tracheophyta</taxon>
        <taxon>Spermatophyta</taxon>
        <taxon>Magnoliopsida</taxon>
        <taxon>eudicotyledons</taxon>
        <taxon>Gunneridae</taxon>
        <taxon>Pentapetalae</taxon>
        <taxon>Caryophyllales</taxon>
        <taxon>Chenopodiaceae</taxon>
        <taxon>Chenopodioideae</taxon>
        <taxon>Anserineae</taxon>
        <taxon>Spinacia</taxon>
    </lineage>
</organism>
<feature type="region of interest" description="Disordered" evidence="9">
    <location>
        <begin position="519"/>
        <end position="560"/>
    </location>
</feature>
<dbReference type="InterPro" id="IPR003265">
    <property type="entry name" value="HhH-GPD_domain"/>
</dbReference>
<evidence type="ECO:0000259" key="10">
    <source>
        <dbReference type="Pfam" id="PF15628"/>
    </source>
</evidence>
<feature type="region of interest" description="Disordered" evidence="9">
    <location>
        <begin position="191"/>
        <end position="286"/>
    </location>
</feature>
<protein>
    <recommendedName>
        <fullName evidence="10">Demeter RRM-fold domain-containing protein</fullName>
    </recommendedName>
</protein>